<dbReference type="Pfam" id="PF13463">
    <property type="entry name" value="HTH_27"/>
    <property type="match status" value="1"/>
</dbReference>
<dbReference type="InterPro" id="IPR036388">
    <property type="entry name" value="WH-like_DNA-bd_sf"/>
</dbReference>
<dbReference type="InterPro" id="IPR036390">
    <property type="entry name" value="WH_DNA-bd_sf"/>
</dbReference>
<sequence length="294" mass="31425">MTYWGSAPIILVSADTEEGVAAAARSVEATGGRIAASVDIDTAAERLESQVAIDLVWVDIAADHGPILDRLLERLVVGTERGDFAALIVIPSELVDIVASQIGGSAVSILVGRNERALDAALADRLARAAPQLREDGGDEAIRRHDFPIESFEQVHRPVPVVREGGSDGEGIGYEPPPRPAVIDAGAIRDMIRARRLRDELFGAGLFADPAWDMLLDLMAARLERRPVAVSSLCIAAAVPATTALRWIKQLTEAGLLRRVADPDDGRRVFIELTDHAASVMEAYFTAMPAGARG</sequence>
<dbReference type="SUPFAM" id="SSF46785">
    <property type="entry name" value="Winged helix' DNA-binding domain"/>
    <property type="match status" value="1"/>
</dbReference>
<protein>
    <submittedName>
        <fullName evidence="2">Winged helix DNA-binding domain-containing protein</fullName>
    </submittedName>
</protein>
<name>A0A1T5GEY9_9SPHN</name>
<accession>A0A1T5GEY9</accession>
<dbReference type="Proteomes" id="UP000189818">
    <property type="component" value="Unassembled WGS sequence"/>
</dbReference>
<dbReference type="InterPro" id="IPR000835">
    <property type="entry name" value="HTH_MarR-typ"/>
</dbReference>
<evidence type="ECO:0000313" key="2">
    <source>
        <dbReference type="EMBL" id="SKC06985.1"/>
    </source>
</evidence>
<dbReference type="Gene3D" id="1.10.10.10">
    <property type="entry name" value="Winged helix-like DNA-binding domain superfamily/Winged helix DNA-binding domain"/>
    <property type="match status" value="1"/>
</dbReference>
<organism evidence="2 3">
    <name type="scientific">Rhizorhabdus histidinilytica</name>
    <dbReference type="NCBI Taxonomy" id="439228"/>
    <lineage>
        <taxon>Bacteria</taxon>
        <taxon>Pseudomonadati</taxon>
        <taxon>Pseudomonadota</taxon>
        <taxon>Alphaproteobacteria</taxon>
        <taxon>Sphingomonadales</taxon>
        <taxon>Sphingomonadaceae</taxon>
        <taxon>Rhizorhabdus</taxon>
    </lineage>
</organism>
<evidence type="ECO:0000313" key="3">
    <source>
        <dbReference type="Proteomes" id="UP000189818"/>
    </source>
</evidence>
<keyword evidence="2" id="KW-0238">DNA-binding</keyword>
<evidence type="ECO:0000259" key="1">
    <source>
        <dbReference type="Pfam" id="PF13463"/>
    </source>
</evidence>
<proteinExistence type="predicted"/>
<reference evidence="3" key="1">
    <citation type="submission" date="2017-02" db="EMBL/GenBank/DDBJ databases">
        <authorList>
            <person name="Varghese N."/>
            <person name="Submissions S."/>
        </authorList>
    </citation>
    <scope>NUCLEOTIDE SEQUENCE [LARGE SCALE GENOMIC DNA]</scope>
    <source>
        <strain evidence="3">UM2</strain>
    </source>
</reference>
<keyword evidence="3" id="KW-1185">Reference proteome</keyword>
<dbReference type="STRING" id="439228.SAMN06295920_11436"/>
<dbReference type="EMBL" id="FUYM01000014">
    <property type="protein sequence ID" value="SKC06985.1"/>
    <property type="molecule type" value="Genomic_DNA"/>
</dbReference>
<dbReference type="RefSeq" id="WP_079650527.1">
    <property type="nucleotide sequence ID" value="NZ_FUYM01000014.1"/>
</dbReference>
<gene>
    <name evidence="2" type="ORF">SAMN06295920_11436</name>
</gene>
<feature type="domain" description="HTH marR-type" evidence="1">
    <location>
        <begin position="224"/>
        <end position="276"/>
    </location>
</feature>
<dbReference type="AlphaFoldDB" id="A0A1T5GEY9"/>
<dbReference type="GO" id="GO:0003677">
    <property type="term" value="F:DNA binding"/>
    <property type="evidence" value="ECO:0007669"/>
    <property type="project" value="UniProtKB-KW"/>
</dbReference>
<dbReference type="OrthoDB" id="7594920at2"/>
<dbReference type="GO" id="GO:0003700">
    <property type="term" value="F:DNA-binding transcription factor activity"/>
    <property type="evidence" value="ECO:0007669"/>
    <property type="project" value="InterPro"/>
</dbReference>